<keyword evidence="9" id="KW-0902">Two-component regulatory system</keyword>
<dbReference type="CDD" id="cd00082">
    <property type="entry name" value="HisKA"/>
    <property type="match status" value="1"/>
</dbReference>
<dbReference type="SUPFAM" id="SSF55874">
    <property type="entry name" value="ATPase domain of HSP90 chaperone/DNA topoisomerase II/histidine kinase"/>
    <property type="match status" value="1"/>
</dbReference>
<dbReference type="Gene3D" id="6.10.340.10">
    <property type="match status" value="1"/>
</dbReference>
<dbReference type="InterPro" id="IPR003660">
    <property type="entry name" value="HAMP_dom"/>
</dbReference>
<evidence type="ECO:0000256" key="8">
    <source>
        <dbReference type="ARBA" id="ARBA00022989"/>
    </source>
</evidence>
<dbReference type="SMART" id="SM00387">
    <property type="entry name" value="HATPase_c"/>
    <property type="match status" value="1"/>
</dbReference>
<protein>
    <recommendedName>
        <fullName evidence="3">histidine kinase</fullName>
        <ecNumber evidence="3">2.7.13.3</ecNumber>
    </recommendedName>
</protein>
<keyword evidence="7" id="KW-0418">Kinase</keyword>
<dbReference type="Pfam" id="PF00512">
    <property type="entry name" value="HisKA"/>
    <property type="match status" value="1"/>
</dbReference>
<dbReference type="EMBL" id="CP073720">
    <property type="protein sequence ID" value="UWP82406.1"/>
    <property type="molecule type" value="Genomic_DNA"/>
</dbReference>
<dbReference type="InterPro" id="IPR050428">
    <property type="entry name" value="TCS_sensor_his_kinase"/>
</dbReference>
<dbReference type="PANTHER" id="PTHR45436:SF5">
    <property type="entry name" value="SENSOR HISTIDINE KINASE TRCS"/>
    <property type="match status" value="1"/>
</dbReference>
<dbReference type="EC" id="2.7.13.3" evidence="3"/>
<dbReference type="PANTHER" id="PTHR45436">
    <property type="entry name" value="SENSOR HISTIDINE KINASE YKOH"/>
    <property type="match status" value="1"/>
</dbReference>
<dbReference type="Gene3D" id="1.10.287.130">
    <property type="match status" value="1"/>
</dbReference>
<dbReference type="InterPro" id="IPR005467">
    <property type="entry name" value="His_kinase_dom"/>
</dbReference>
<evidence type="ECO:0000256" key="5">
    <source>
        <dbReference type="ARBA" id="ARBA00022679"/>
    </source>
</evidence>
<keyword evidence="4" id="KW-0597">Phosphoprotein</keyword>
<organism evidence="13 14">
    <name type="scientific">Dactylosporangium fulvum</name>
    <dbReference type="NCBI Taxonomy" id="53359"/>
    <lineage>
        <taxon>Bacteria</taxon>
        <taxon>Bacillati</taxon>
        <taxon>Actinomycetota</taxon>
        <taxon>Actinomycetes</taxon>
        <taxon>Micromonosporales</taxon>
        <taxon>Micromonosporaceae</taxon>
        <taxon>Dactylosporangium</taxon>
    </lineage>
</organism>
<evidence type="ECO:0000256" key="2">
    <source>
        <dbReference type="ARBA" id="ARBA00004236"/>
    </source>
</evidence>
<dbReference type="SMART" id="SM00388">
    <property type="entry name" value="HisKA"/>
    <property type="match status" value="1"/>
</dbReference>
<keyword evidence="8 10" id="KW-1133">Transmembrane helix</keyword>
<evidence type="ECO:0000256" key="7">
    <source>
        <dbReference type="ARBA" id="ARBA00022777"/>
    </source>
</evidence>
<proteinExistence type="predicted"/>
<dbReference type="SUPFAM" id="SSF47384">
    <property type="entry name" value="Homodimeric domain of signal transducing histidine kinase"/>
    <property type="match status" value="1"/>
</dbReference>
<keyword evidence="6 10" id="KW-0812">Transmembrane</keyword>
<accession>A0ABY5W2W4</accession>
<name>A0ABY5W2W4_9ACTN</name>
<feature type="domain" description="Histidine kinase" evidence="11">
    <location>
        <begin position="175"/>
        <end position="389"/>
    </location>
</feature>
<reference evidence="13" key="1">
    <citation type="submission" date="2021-04" db="EMBL/GenBank/DDBJ databases">
        <authorList>
            <person name="Hartkoorn R.C."/>
            <person name="Beaudoing E."/>
            <person name="Hot D."/>
        </authorList>
    </citation>
    <scope>NUCLEOTIDE SEQUENCE</scope>
    <source>
        <strain evidence="13">NRRL B-16292</strain>
    </source>
</reference>
<keyword evidence="13" id="KW-0547">Nucleotide-binding</keyword>
<sequence length="393" mass="42056">MTGKTRRFTIRARLAVAIAVLLAVIGALMLGVVYLFMRYVPLYSLTPMQGLEAPSSVPQATTHPSAVISNTDPAFAGPVISSTDDVFRLLLTASITAFVVLAVVGAIAGWVIAGRMLRPLQAINRVAKSAASGDLTQRVSGDGPHDELRDLAETLDDMLSRLERSVGEHQRFAANASHELRTPIATTQTLLDVALADPDLDLPALRRTAERIREINQRNRETIESLLTLADAEGGQLRQERVRLDALVHDALRAEESAAEALGLTVEAELVPATLTGDPALLRQAVANLVQNAVRHNVRDGRIRITVDRTSTDVCLIVENSGAALSEELVATLTEPFVRGHGRVAGPGRGHGLGLALARSVSEAHHARLVLQARDKGGLITEVRFPADDDGLA</sequence>
<keyword evidence="13" id="KW-0067">ATP-binding</keyword>
<evidence type="ECO:0000259" key="11">
    <source>
        <dbReference type="PROSITE" id="PS50109"/>
    </source>
</evidence>
<dbReference type="SUPFAM" id="SSF158472">
    <property type="entry name" value="HAMP domain-like"/>
    <property type="match status" value="1"/>
</dbReference>
<dbReference type="GO" id="GO:0005524">
    <property type="term" value="F:ATP binding"/>
    <property type="evidence" value="ECO:0007669"/>
    <property type="project" value="UniProtKB-KW"/>
</dbReference>
<evidence type="ECO:0000256" key="4">
    <source>
        <dbReference type="ARBA" id="ARBA00022553"/>
    </source>
</evidence>
<dbReference type="InterPro" id="IPR036097">
    <property type="entry name" value="HisK_dim/P_sf"/>
</dbReference>
<dbReference type="CDD" id="cd06225">
    <property type="entry name" value="HAMP"/>
    <property type="match status" value="1"/>
</dbReference>
<dbReference type="InterPro" id="IPR003594">
    <property type="entry name" value="HATPase_dom"/>
</dbReference>
<dbReference type="PROSITE" id="PS50109">
    <property type="entry name" value="HIS_KIN"/>
    <property type="match status" value="1"/>
</dbReference>
<dbReference type="InterPro" id="IPR036890">
    <property type="entry name" value="HATPase_C_sf"/>
</dbReference>
<evidence type="ECO:0000256" key="6">
    <source>
        <dbReference type="ARBA" id="ARBA00022692"/>
    </source>
</evidence>
<reference evidence="13" key="2">
    <citation type="submission" date="2022-09" db="EMBL/GenBank/DDBJ databases">
        <title>Biosynthetic gene clusters of Dactylosporangioum fulvum.</title>
        <authorList>
            <person name="Caradec T."/>
        </authorList>
    </citation>
    <scope>NUCLEOTIDE SEQUENCE</scope>
    <source>
        <strain evidence="13">NRRL B-16292</strain>
    </source>
</reference>
<feature type="transmembrane region" description="Helical" evidence="10">
    <location>
        <begin position="12"/>
        <end position="37"/>
    </location>
</feature>
<feature type="domain" description="HAMP" evidence="12">
    <location>
        <begin position="114"/>
        <end position="167"/>
    </location>
</feature>
<dbReference type="InterPro" id="IPR003661">
    <property type="entry name" value="HisK_dim/P_dom"/>
</dbReference>
<evidence type="ECO:0000259" key="12">
    <source>
        <dbReference type="PROSITE" id="PS50885"/>
    </source>
</evidence>
<evidence type="ECO:0000256" key="3">
    <source>
        <dbReference type="ARBA" id="ARBA00012438"/>
    </source>
</evidence>
<dbReference type="RefSeq" id="WP_259860178.1">
    <property type="nucleotide sequence ID" value="NZ_BAAAST010000025.1"/>
</dbReference>
<comment type="catalytic activity">
    <reaction evidence="1">
        <text>ATP + protein L-histidine = ADP + protein N-phospho-L-histidine.</text>
        <dbReference type="EC" id="2.7.13.3"/>
    </reaction>
</comment>
<evidence type="ECO:0000313" key="14">
    <source>
        <dbReference type="Proteomes" id="UP001059617"/>
    </source>
</evidence>
<dbReference type="Pfam" id="PF00672">
    <property type="entry name" value="HAMP"/>
    <property type="match status" value="1"/>
</dbReference>
<feature type="transmembrane region" description="Helical" evidence="10">
    <location>
        <begin position="89"/>
        <end position="113"/>
    </location>
</feature>
<dbReference type="Gene3D" id="3.30.565.10">
    <property type="entry name" value="Histidine kinase-like ATPase, C-terminal domain"/>
    <property type="match status" value="1"/>
</dbReference>
<keyword evidence="10" id="KW-0472">Membrane</keyword>
<comment type="subcellular location">
    <subcellularLocation>
        <location evidence="2">Cell membrane</location>
    </subcellularLocation>
</comment>
<evidence type="ECO:0000256" key="9">
    <source>
        <dbReference type="ARBA" id="ARBA00023012"/>
    </source>
</evidence>
<evidence type="ECO:0000313" key="13">
    <source>
        <dbReference type="EMBL" id="UWP82406.1"/>
    </source>
</evidence>
<evidence type="ECO:0000256" key="10">
    <source>
        <dbReference type="SAM" id="Phobius"/>
    </source>
</evidence>
<dbReference type="SMART" id="SM00304">
    <property type="entry name" value="HAMP"/>
    <property type="match status" value="1"/>
</dbReference>
<evidence type="ECO:0000256" key="1">
    <source>
        <dbReference type="ARBA" id="ARBA00000085"/>
    </source>
</evidence>
<gene>
    <name evidence="13" type="ORF">Dfulv_46420</name>
</gene>
<dbReference type="Proteomes" id="UP001059617">
    <property type="component" value="Chromosome"/>
</dbReference>
<keyword evidence="5" id="KW-0808">Transferase</keyword>
<dbReference type="Pfam" id="PF02518">
    <property type="entry name" value="HATPase_c"/>
    <property type="match status" value="1"/>
</dbReference>
<dbReference type="PROSITE" id="PS50885">
    <property type="entry name" value="HAMP"/>
    <property type="match status" value="1"/>
</dbReference>
<keyword evidence="14" id="KW-1185">Reference proteome</keyword>